<dbReference type="AlphaFoldDB" id="A0A8T1UDL7"/>
<reference evidence="3" key="1">
    <citation type="submission" date="2021-01" db="EMBL/GenBank/DDBJ databases">
        <title>Phytophthora aleatoria, a newly-described species from Pinus radiata is distinct from Phytophthora cactorum isolates based on comparative genomics.</title>
        <authorList>
            <person name="Mcdougal R."/>
            <person name="Panda P."/>
            <person name="Williams N."/>
            <person name="Studholme D.J."/>
        </authorList>
    </citation>
    <scope>NUCLEOTIDE SEQUENCE</scope>
    <source>
        <strain evidence="3">NZFS 3830</strain>
    </source>
</reference>
<evidence type="ECO:0000313" key="3">
    <source>
        <dbReference type="EMBL" id="KAG6958848.1"/>
    </source>
</evidence>
<protein>
    <recommendedName>
        <fullName evidence="2">Tf2-1-like SH3-like domain-containing protein</fullName>
    </recommendedName>
</protein>
<dbReference type="Proteomes" id="UP000688947">
    <property type="component" value="Unassembled WGS sequence"/>
</dbReference>
<dbReference type="InterPro" id="IPR056924">
    <property type="entry name" value="SH3_Tf2-1"/>
</dbReference>
<name>A0A8T1UDL7_9STRA</name>
<evidence type="ECO:0000313" key="4">
    <source>
        <dbReference type="Proteomes" id="UP000688947"/>
    </source>
</evidence>
<dbReference type="VEuPathDB" id="FungiDB:PC110_g19241"/>
<sequence>MFQDALQTAVEKQKENAYKRGRKHTDSFTTGERVLLSTTGIRDSAVTNLGAIKLAPRFIGPFTVTKVIGDVYTLDIPTSLRLHPTFYVELLKKYRSSEIPSVATSPSGSATFQRDGPPPLIDASGAQRWVVEPIVDHDTRSRSSTRDGQTRELPQGQTPRGNERHYRVLWLGLSPAEDTREPRSRLVKDVFTDVVDV</sequence>
<feature type="domain" description="Tf2-1-like SH3-like" evidence="2">
    <location>
        <begin position="31"/>
        <end position="95"/>
    </location>
</feature>
<dbReference type="CDD" id="cd00024">
    <property type="entry name" value="CD_CSD"/>
    <property type="match status" value="1"/>
</dbReference>
<feature type="compositionally biased region" description="Basic and acidic residues" evidence="1">
    <location>
        <begin position="136"/>
        <end position="150"/>
    </location>
</feature>
<dbReference type="Pfam" id="PF24626">
    <property type="entry name" value="SH3_Tf2-1"/>
    <property type="match status" value="1"/>
</dbReference>
<feature type="region of interest" description="Disordered" evidence="1">
    <location>
        <begin position="136"/>
        <end position="164"/>
    </location>
</feature>
<gene>
    <name evidence="3" type="ORF">JG687_00009132</name>
</gene>
<evidence type="ECO:0000259" key="2">
    <source>
        <dbReference type="Pfam" id="PF24626"/>
    </source>
</evidence>
<evidence type="ECO:0000256" key="1">
    <source>
        <dbReference type="SAM" id="MobiDB-lite"/>
    </source>
</evidence>
<dbReference type="OrthoDB" id="116372at2759"/>
<comment type="caution">
    <text evidence="3">The sequence shown here is derived from an EMBL/GenBank/DDBJ whole genome shotgun (WGS) entry which is preliminary data.</text>
</comment>
<organism evidence="3 4">
    <name type="scientific">Phytophthora cactorum</name>
    <dbReference type="NCBI Taxonomy" id="29920"/>
    <lineage>
        <taxon>Eukaryota</taxon>
        <taxon>Sar</taxon>
        <taxon>Stramenopiles</taxon>
        <taxon>Oomycota</taxon>
        <taxon>Peronosporomycetes</taxon>
        <taxon>Peronosporales</taxon>
        <taxon>Peronosporaceae</taxon>
        <taxon>Phytophthora</taxon>
    </lineage>
</organism>
<proteinExistence type="predicted"/>
<accession>A0A8T1UDL7</accession>
<dbReference type="EMBL" id="JAENGZ010000463">
    <property type="protein sequence ID" value="KAG6958848.1"/>
    <property type="molecule type" value="Genomic_DNA"/>
</dbReference>